<reference evidence="6 7" key="1">
    <citation type="submission" date="2018-03" db="EMBL/GenBank/DDBJ databases">
        <title>Genomic Encyclopedia of Type Strains, Phase III (KMG-III): the genomes of soil and plant-associated and newly described type strains.</title>
        <authorList>
            <person name="Whitman W."/>
        </authorList>
    </citation>
    <scope>NUCLEOTIDE SEQUENCE [LARGE SCALE GENOMIC DNA]</scope>
    <source>
        <strain evidence="6 7">MWH-P2sevCIIIb</strain>
    </source>
</reference>
<dbReference type="RefSeq" id="WP_106228421.1">
    <property type="nucleotide sequence ID" value="NZ_PVTV01000016.1"/>
</dbReference>
<proteinExistence type="inferred from homology"/>
<dbReference type="EMBL" id="PVTV01000016">
    <property type="protein sequence ID" value="PRY96836.1"/>
    <property type="molecule type" value="Genomic_DNA"/>
</dbReference>
<feature type="domain" description="NADPH-dependent FMN reductase-like" evidence="5">
    <location>
        <begin position="1"/>
        <end position="143"/>
    </location>
</feature>
<dbReference type="Proteomes" id="UP000238308">
    <property type="component" value="Unassembled WGS sequence"/>
</dbReference>
<evidence type="ECO:0000313" key="6">
    <source>
        <dbReference type="EMBL" id="PRY96836.1"/>
    </source>
</evidence>
<keyword evidence="4" id="KW-0560">Oxidoreductase</keyword>
<evidence type="ECO:0000256" key="1">
    <source>
        <dbReference type="ARBA" id="ARBA00005990"/>
    </source>
</evidence>
<dbReference type="OrthoDB" id="1643408at2"/>
<dbReference type="InterPro" id="IPR051814">
    <property type="entry name" value="NAD(P)H-dep_FMN_reductase"/>
</dbReference>
<dbReference type="Pfam" id="PF03358">
    <property type="entry name" value="FMN_red"/>
    <property type="match status" value="1"/>
</dbReference>
<dbReference type="InterPro" id="IPR005025">
    <property type="entry name" value="FMN_Rdtase-like_dom"/>
</dbReference>
<dbReference type="PANTHER" id="PTHR43408">
    <property type="entry name" value="FMN REDUCTASE (NADPH)"/>
    <property type="match status" value="1"/>
</dbReference>
<evidence type="ECO:0000256" key="2">
    <source>
        <dbReference type="ARBA" id="ARBA00022630"/>
    </source>
</evidence>
<gene>
    <name evidence="6" type="ORF">BCM14_2592</name>
</gene>
<comment type="caution">
    <text evidence="6">The sequence shown here is derived from an EMBL/GenBank/DDBJ whole genome shotgun (WGS) entry which is preliminary data.</text>
</comment>
<dbReference type="GO" id="GO:0008752">
    <property type="term" value="F:FMN reductase [NAD(P)H] activity"/>
    <property type="evidence" value="ECO:0007669"/>
    <property type="project" value="InterPro"/>
</dbReference>
<keyword evidence="3" id="KW-0288">FMN</keyword>
<protein>
    <submittedName>
        <fullName evidence="6">FMN reductase</fullName>
    </submittedName>
</protein>
<organism evidence="6 7">
    <name type="scientific">Jezberella montanilacus</name>
    <dbReference type="NCBI Taxonomy" id="323426"/>
    <lineage>
        <taxon>Bacteria</taxon>
        <taxon>Pseudomonadati</taxon>
        <taxon>Pseudomonadota</taxon>
        <taxon>Betaproteobacteria</taxon>
        <taxon>Burkholderiales</taxon>
        <taxon>Alcaligenaceae</taxon>
        <taxon>Jezberella</taxon>
    </lineage>
</organism>
<dbReference type="AlphaFoldDB" id="A0A2T0XD42"/>
<evidence type="ECO:0000313" key="7">
    <source>
        <dbReference type="Proteomes" id="UP000238308"/>
    </source>
</evidence>
<dbReference type="Gene3D" id="3.40.50.360">
    <property type="match status" value="1"/>
</dbReference>
<keyword evidence="2" id="KW-0285">Flavoprotein</keyword>
<keyword evidence="7" id="KW-1185">Reference proteome</keyword>
<name>A0A2T0XD42_9BURK</name>
<sequence length="179" mass="19352">MSILLIAGSPTKPSRSAALLKELEKQLNHLGLQAANLSLRELPAEALVLAQFDHPALKKAAASVAQAEIIIIATPIYKAAYSGLLKLFLDILPQAALRGKVVLPLVTAGSPNHMLAIDYALRPVLQSMGAKNILQGIFAIDQQIIQQEDGYYQVDDELAIRLDQAVSAIEEFYKEGVLV</sequence>
<evidence type="ECO:0000256" key="3">
    <source>
        <dbReference type="ARBA" id="ARBA00022643"/>
    </source>
</evidence>
<dbReference type="PANTHER" id="PTHR43408:SF1">
    <property type="entry name" value="FMN REDUCTASE (NADPH)"/>
    <property type="match status" value="1"/>
</dbReference>
<dbReference type="GO" id="GO:0046306">
    <property type="term" value="P:alkanesulfonate catabolic process"/>
    <property type="evidence" value="ECO:0007669"/>
    <property type="project" value="InterPro"/>
</dbReference>
<comment type="similarity">
    <text evidence="1">Belongs to the SsuE family.</text>
</comment>
<evidence type="ECO:0000259" key="5">
    <source>
        <dbReference type="Pfam" id="PF03358"/>
    </source>
</evidence>
<dbReference type="NCBIfam" id="TIGR03567">
    <property type="entry name" value="FMN_reduc_SsuE"/>
    <property type="match status" value="1"/>
</dbReference>
<dbReference type="InterPro" id="IPR020048">
    <property type="entry name" value="NADPH-dep_FMN_reduc_SsuE"/>
</dbReference>
<evidence type="ECO:0000256" key="4">
    <source>
        <dbReference type="ARBA" id="ARBA00023002"/>
    </source>
</evidence>
<dbReference type="SUPFAM" id="SSF52218">
    <property type="entry name" value="Flavoproteins"/>
    <property type="match status" value="1"/>
</dbReference>
<accession>A0A2T0XD42</accession>
<dbReference type="InterPro" id="IPR029039">
    <property type="entry name" value="Flavoprotein-like_sf"/>
</dbReference>